<protein>
    <submittedName>
        <fullName evidence="2">Uncharacterized protein</fullName>
    </submittedName>
</protein>
<feature type="region of interest" description="Disordered" evidence="1">
    <location>
        <begin position="49"/>
        <end position="81"/>
    </location>
</feature>
<gene>
    <name evidence="2" type="ORF">PLEPLA_LOCUS14316</name>
</gene>
<dbReference type="AlphaFoldDB" id="A0A9N7U7S5"/>
<reference evidence="2" key="1">
    <citation type="submission" date="2020-03" db="EMBL/GenBank/DDBJ databases">
        <authorList>
            <person name="Weist P."/>
        </authorList>
    </citation>
    <scope>NUCLEOTIDE SEQUENCE</scope>
</reference>
<accession>A0A9N7U7S5</accession>
<dbReference type="EMBL" id="CADEAL010000884">
    <property type="protein sequence ID" value="CAB1426380.1"/>
    <property type="molecule type" value="Genomic_DNA"/>
</dbReference>
<evidence type="ECO:0000313" key="3">
    <source>
        <dbReference type="Proteomes" id="UP001153269"/>
    </source>
</evidence>
<sequence>MTGAERCAFGVNSQATALPHLATTRRSLRAEEKYLTQVSVQRAITAIVNSAPESHGDGREPDGARTAASQTEAEGADTNKRLLDPLRLPLYLTRR</sequence>
<proteinExistence type="predicted"/>
<evidence type="ECO:0000256" key="1">
    <source>
        <dbReference type="SAM" id="MobiDB-lite"/>
    </source>
</evidence>
<feature type="compositionally biased region" description="Basic and acidic residues" evidence="1">
    <location>
        <begin position="54"/>
        <end position="63"/>
    </location>
</feature>
<name>A0A9N7U7S5_PLEPL</name>
<comment type="caution">
    <text evidence="2">The sequence shown here is derived from an EMBL/GenBank/DDBJ whole genome shotgun (WGS) entry which is preliminary data.</text>
</comment>
<organism evidence="2 3">
    <name type="scientific">Pleuronectes platessa</name>
    <name type="common">European plaice</name>
    <dbReference type="NCBI Taxonomy" id="8262"/>
    <lineage>
        <taxon>Eukaryota</taxon>
        <taxon>Metazoa</taxon>
        <taxon>Chordata</taxon>
        <taxon>Craniata</taxon>
        <taxon>Vertebrata</taxon>
        <taxon>Euteleostomi</taxon>
        <taxon>Actinopterygii</taxon>
        <taxon>Neopterygii</taxon>
        <taxon>Teleostei</taxon>
        <taxon>Neoteleostei</taxon>
        <taxon>Acanthomorphata</taxon>
        <taxon>Carangaria</taxon>
        <taxon>Pleuronectiformes</taxon>
        <taxon>Pleuronectoidei</taxon>
        <taxon>Pleuronectidae</taxon>
        <taxon>Pleuronectes</taxon>
    </lineage>
</organism>
<keyword evidence="3" id="KW-1185">Reference proteome</keyword>
<evidence type="ECO:0000313" key="2">
    <source>
        <dbReference type="EMBL" id="CAB1426380.1"/>
    </source>
</evidence>
<dbReference type="Proteomes" id="UP001153269">
    <property type="component" value="Unassembled WGS sequence"/>
</dbReference>